<evidence type="ECO:0000313" key="3">
    <source>
        <dbReference type="EMBL" id="OEU98637.1"/>
    </source>
</evidence>
<dbReference type="InterPro" id="IPR012338">
    <property type="entry name" value="Beta-lactam/transpept-like"/>
</dbReference>
<dbReference type="AlphaFoldDB" id="A0A1E7K3X9"/>
<dbReference type="PANTHER" id="PTHR35333">
    <property type="entry name" value="BETA-LACTAMASE"/>
    <property type="match status" value="1"/>
</dbReference>
<feature type="compositionally biased region" description="Basic and acidic residues" evidence="1">
    <location>
        <begin position="247"/>
        <end position="256"/>
    </location>
</feature>
<protein>
    <recommendedName>
        <fullName evidence="2">Beta-lactamase class A catalytic domain-containing protein</fullName>
    </recommendedName>
</protein>
<comment type="caution">
    <text evidence="3">The sequence shown here is derived from an EMBL/GenBank/DDBJ whole genome shotgun (WGS) entry which is preliminary data.</text>
</comment>
<name>A0A1E7K3X9_9ACTN</name>
<dbReference type="GO" id="GO:0030655">
    <property type="term" value="P:beta-lactam antibiotic catabolic process"/>
    <property type="evidence" value="ECO:0007669"/>
    <property type="project" value="InterPro"/>
</dbReference>
<sequence length="272" mass="28149">MPPDAARLPGPVPPARLSLAAQPLEDAPESVARGADEVFVAASVMKVHILAALALRVQGALGHRAREVTAQERAWAAAMIERSDNAAANALWQAAGGAAGVTAAGRLLGTARTRAAPDGRWGLSTTTAADQLALLRAVHGRGPRREVLAPWARQWVRHLMGRVVPGQRWGVTAAADPCAEAPGVPQGEVKNGWLPRTATGLWVISSVGRVTAAGRPWLLAVLSDGHTTRQEGVAAVERAARDAVRGLTDRAGRDCRQPGPRSGGAAGPAAGE</sequence>
<dbReference type="EMBL" id="LJGV01000022">
    <property type="protein sequence ID" value="OEU98637.1"/>
    <property type="molecule type" value="Genomic_DNA"/>
</dbReference>
<dbReference type="PANTHER" id="PTHR35333:SF3">
    <property type="entry name" value="BETA-LACTAMASE-TYPE TRANSPEPTIDASE FOLD CONTAINING PROTEIN"/>
    <property type="match status" value="1"/>
</dbReference>
<dbReference type="Proteomes" id="UP000175829">
    <property type="component" value="Unassembled WGS sequence"/>
</dbReference>
<dbReference type="InterPro" id="IPR045155">
    <property type="entry name" value="Beta-lactam_cat"/>
</dbReference>
<organism evidence="3 4">
    <name type="scientific">Streptomyces qinglanensis</name>
    <dbReference type="NCBI Taxonomy" id="943816"/>
    <lineage>
        <taxon>Bacteria</taxon>
        <taxon>Bacillati</taxon>
        <taxon>Actinomycetota</taxon>
        <taxon>Actinomycetes</taxon>
        <taxon>Kitasatosporales</taxon>
        <taxon>Streptomycetaceae</taxon>
        <taxon>Streptomyces</taxon>
    </lineage>
</organism>
<feature type="region of interest" description="Disordered" evidence="1">
    <location>
        <begin position="247"/>
        <end position="272"/>
    </location>
</feature>
<dbReference type="GO" id="GO:0008800">
    <property type="term" value="F:beta-lactamase activity"/>
    <property type="evidence" value="ECO:0007669"/>
    <property type="project" value="InterPro"/>
</dbReference>
<evidence type="ECO:0000259" key="2">
    <source>
        <dbReference type="Pfam" id="PF13354"/>
    </source>
</evidence>
<evidence type="ECO:0000313" key="4">
    <source>
        <dbReference type="Proteomes" id="UP000175829"/>
    </source>
</evidence>
<gene>
    <name evidence="3" type="ORF">AN217_13345</name>
</gene>
<dbReference type="Gene3D" id="3.40.710.10">
    <property type="entry name" value="DD-peptidase/beta-lactamase superfamily"/>
    <property type="match status" value="1"/>
</dbReference>
<proteinExistence type="predicted"/>
<dbReference type="GO" id="GO:0046677">
    <property type="term" value="P:response to antibiotic"/>
    <property type="evidence" value="ECO:0007669"/>
    <property type="project" value="InterPro"/>
</dbReference>
<dbReference type="Pfam" id="PF13354">
    <property type="entry name" value="Beta-lactamase2"/>
    <property type="match status" value="1"/>
</dbReference>
<accession>A0A1E7K3X9</accession>
<evidence type="ECO:0000256" key="1">
    <source>
        <dbReference type="SAM" id="MobiDB-lite"/>
    </source>
</evidence>
<feature type="domain" description="Beta-lactamase class A catalytic" evidence="2">
    <location>
        <begin position="28"/>
        <end position="168"/>
    </location>
</feature>
<dbReference type="SUPFAM" id="SSF56601">
    <property type="entry name" value="beta-lactamase/transpeptidase-like"/>
    <property type="match status" value="1"/>
</dbReference>
<dbReference type="InterPro" id="IPR000871">
    <property type="entry name" value="Beta-lactam_class-A"/>
</dbReference>
<reference evidence="3 4" key="1">
    <citation type="journal article" date="2016" name="Front. Microbiol.">
        <title>Comparative Genomics Analysis of Streptomyces Species Reveals Their Adaptation to the Marine Environment and Their Diversity at the Genomic Level.</title>
        <authorList>
            <person name="Tian X."/>
            <person name="Zhang Z."/>
            <person name="Yang T."/>
            <person name="Chen M."/>
            <person name="Li J."/>
            <person name="Chen F."/>
            <person name="Yang J."/>
            <person name="Li W."/>
            <person name="Zhang B."/>
            <person name="Zhang Z."/>
            <person name="Wu J."/>
            <person name="Zhang C."/>
            <person name="Long L."/>
            <person name="Xiao J."/>
        </authorList>
    </citation>
    <scope>NUCLEOTIDE SEQUENCE [LARGE SCALE GENOMIC DNA]</scope>
    <source>
        <strain evidence="3 4">SCSIO M10379</strain>
    </source>
</reference>